<organism evidence="5 6">
    <name type="scientific">Neolewinella litorea</name>
    <dbReference type="NCBI Taxonomy" id="2562452"/>
    <lineage>
        <taxon>Bacteria</taxon>
        <taxon>Pseudomonadati</taxon>
        <taxon>Bacteroidota</taxon>
        <taxon>Saprospiria</taxon>
        <taxon>Saprospirales</taxon>
        <taxon>Lewinellaceae</taxon>
        <taxon>Neolewinella</taxon>
    </lineage>
</organism>
<reference evidence="5 6" key="1">
    <citation type="submission" date="2019-04" db="EMBL/GenBank/DDBJ databases">
        <title>Lewinella litorea sp. nov., isolated from a marine sand.</title>
        <authorList>
            <person name="Yoon J.-H."/>
        </authorList>
    </citation>
    <scope>NUCLEOTIDE SEQUENCE [LARGE SCALE GENOMIC DNA]</scope>
    <source>
        <strain evidence="5 6">HSMS-39</strain>
    </source>
</reference>
<dbReference type="Pfam" id="PF13229">
    <property type="entry name" value="Beta_helix"/>
    <property type="match status" value="3"/>
</dbReference>
<evidence type="ECO:0000256" key="1">
    <source>
        <dbReference type="ARBA" id="ARBA00022729"/>
    </source>
</evidence>
<protein>
    <submittedName>
        <fullName evidence="5">T9SS type A sorting domain-containing protein</fullName>
    </submittedName>
</protein>
<dbReference type="SMART" id="SM00089">
    <property type="entry name" value="PKD"/>
    <property type="match status" value="1"/>
</dbReference>
<dbReference type="PANTHER" id="PTHR10199:SF110">
    <property type="entry name" value="TSP C-TERMINAL DOMAIN-CONTAINING PROTEIN"/>
    <property type="match status" value="1"/>
</dbReference>
<keyword evidence="1" id="KW-0732">Signal</keyword>
<dbReference type="Gene3D" id="2.160.20.10">
    <property type="entry name" value="Single-stranded right-handed beta-helix, Pectin lyase-like"/>
    <property type="match status" value="3"/>
</dbReference>
<sequence length="2732" mass="289077">MATLASHTLSPLDPRVALPRSNPDNATSSAFFRSPNLTPGRRAMLMLQSQLTMNALYPTQLFSYRRAWLVLALLAILSPVFAQLQGTYTIGGSSPNYSTLAAAVADLKAKGVSGPVIFNLRAATYAGNVELEAITGASTTNTITFQSQSGKPEDVIIRHAATDPNDDYVLQIQGGKHYRIKNLTVEAAGASYARTITVFGEVADLVIESNDLLVSQATYYYDVGQSNLYLSPTLASDIKIRNNHLRGGSYGIYFASAGGVRSTDTEITGNVVEGFLYYGAYLSYLQGGFFTNNRIIGNREGSGYYGLSISDWDGTPSAPVLMANNFVALPSGSQAVYLVNSDHLRFHHNSVTASNTAFTQYYGENVAIKNNIFRSVAGQAVLMSGVTDLDMNHNNLYTESPYLAYWEGIQVTDLAAWRSASGQDAKSLSFDPQFVSATDLHATAPALANAGTPIAGITKDIDGQSRDATPSIGADEYSAAALAPLSGVYTIGKSGADFPTFNAAVEAMRVNGISGAVTFNVASGTYNEQVAIPDINGGSASNTITFQSATGKAEDVKLTYEAIDYSMNYVLRLTNASNFRLRNLTVESTGATSYTRAVEVINRADDLLFEGNRLLAPITTNYYDQSQALLYLSPTLASDIRIRNNHLSGGSNGIYLVGVGNARPTDTEITGNVVEDFFYYGVTLNTLQGGSFTDNRIVGNRDGYGYYGLSISDWDGTPSAPVLVANNFIALPSGSQAVYLVSSEHFRFHYNSVTASNTAFTQYYGENVAIKNNIFRSVAGQAVLIYGVTDLDMNHNNLYTEAPYLAQWENTQVTDLAAWRSASGQDAKSLSFDPQFVSATDLHATAPALANAGTPIAGITKDIDGQSRDATPSIGADEYSAAALAPLSGVYTIGKSGADFPTFNAAVEAMRVNGISGAVTFNVASGTYNEQVTIPDINGGSASNTITFQSATGKAEDVKLTYEAIDYSMNYVLRLTNASNFRLRNLTVESTGATSYTRAVEVINRADDLLFEGNRLLAPITTNYYDQSQALLYLSPTLASDIRIRNNHLSGGSNGIYLVGVGNARPTGTEIMGNVVKDFFYYGVTLNTLQGGSFTDNRIVGSSDGYGYYGLFISDWDGTPSTPVLVANNFVALPTGSQGVQLSGTDHFRFYYNSVSTSNPAFTQYNGENVAIKNNIFRSVAGQAVLIYGVTDLDMNHNNLYTTEAPYLAQWENTQVTDLAAWRSVSGQDAKSLSVDPQFISTTDLHAQNLALSQAGVAVAGVTKDIDGETRANPPSIGADQFGTDGDDIPDAEDNCPTMYNPDQADFDGDGIGDVCDPDDDNDGVADNADCEPLNAAISQPTTFYADKDNDGYGNAAATTIACVAPYGYVARAGDCNDLNANVNPGTPEYCDGLDNDCDGIVDDGVTPYTLYADTDGDGLGDPNSTVEGCDQPAGYVGNNLDCDDTNPNIGQATTFYADSDGDGYGNGSAATTACTAPPGYVAQAGDCNDANATVYPGAPELCDGIDNDCDGNIDDGVVNSTFFYDADGDGYGDPANSITACVAPPNYVTQAGDCNDANASINPGAPEPCDGLDNNCNGTVDDGVASLTFYQDADGDGLGNPAVSTQACAQPAGYVNNAQDCDDTDATVGQATVFYADMDNDGYGNATKSTAACTAPVGYVAQSGDCNDANATIYPGAPELCDGLDNDCDGSIDEGATANTFFADADNDGYGDPSNSITACTAPAGYVAQAGDCNDADATVYPGAPELCDGQDNDCNGTVDDGVTNTSFFADADGDGLGNPNAIVEDCAIPPGYVTNALDCDDTDAAIGAEATFYADADNDGYGDPTSITTACSAPAGYVTQADDCNDANATIYPGAPELCDGLDNDCDGYVDEEGANATFYADGDNDGLGDPTVSLQGCTPPPGYVNNALDCDDTDATVGQATTFYADKDNDGYGDATMSTTACTAPVGYLTQAGDCNDANAIIYPGAPELCDGLDNDCNGTIDDAVTITTFYADADNDGYGDAATTIMACVAPTGYVSQAGDCNDANPTIYPGAPELCDALDNDCNGTIDDEVISSIFYADVDQDGLGDPSSPLEDCTPPPGYVTNALDCDDTDATIGQATIFYADTDNDGYGDPSATTTGCTVPTGYVDQAGDCDDSDALAFPGQLWYFDRDGDGYPEGSVTDCTRPTDGFVASELTALDPDNCPGTYNPDQSDTDANGIGDACGTPGGGADTLSAYSLEAECAQVGDNWKVAADADASNQAFVYAPGRRSTAQPPMDVPDNRIRFTLERAAAGSYHLHIRAYTRNRGEDSFWIRLNGGEWIRWNNIPCTRRFSWATLPTDLQLAAGTNTLDIAFREGNAQLDKVYLAREATQPTGFGQYATNCTELVNQPPTAIASASVLQGAAPLTVQLDGSQSFDTDGQIVQYAWSWTGGSANGPTPTVVLEAGQYTISLKVTDDAGLTNTAQLKLRVTPPDGVPTAPPFAFEAECTSRDPNWRLSGSTDASGDRFVSYTGCRCEREPSMQHADQYLNYNFRTATTDTFYLFLRLDAPDVGRNSFWVRVDGGPWIKMWREEDGRELLTQGFEWRRVNDDVRPVSFPLSPGEHTITVAAREPGTKLDKLILSPTNELPLGTGEPAQNCTVSAPFALKGASREEQVLPYEDELFTTVALVVYPNPATDRVTVELTDGYAGEVTFNLVDALGRQVRHLQRSKESGTLRTELSVGDLPPGLYHLQLLQGDCQTVERFVKR</sequence>
<feature type="domain" description="PKD" evidence="4">
    <location>
        <begin position="2375"/>
        <end position="2455"/>
    </location>
</feature>
<feature type="region of interest" description="Disordered" evidence="3">
    <location>
        <begin position="1268"/>
        <end position="1295"/>
    </location>
</feature>
<dbReference type="SUPFAM" id="SSF49299">
    <property type="entry name" value="PKD domain"/>
    <property type="match status" value="1"/>
</dbReference>
<dbReference type="InterPro" id="IPR028974">
    <property type="entry name" value="TSP_type-3_rpt"/>
</dbReference>
<dbReference type="InterPro" id="IPR012334">
    <property type="entry name" value="Pectin_lyas_fold"/>
</dbReference>
<dbReference type="Pfam" id="PF18962">
    <property type="entry name" value="Por_Secre_tail"/>
    <property type="match status" value="1"/>
</dbReference>
<feature type="compositionally biased region" description="Acidic residues" evidence="3">
    <location>
        <begin position="1305"/>
        <end position="1322"/>
    </location>
</feature>
<evidence type="ECO:0000313" key="6">
    <source>
        <dbReference type="Proteomes" id="UP000308528"/>
    </source>
</evidence>
<dbReference type="InterPro" id="IPR026444">
    <property type="entry name" value="Secre_tail"/>
</dbReference>
<dbReference type="InterPro" id="IPR000601">
    <property type="entry name" value="PKD_dom"/>
</dbReference>
<dbReference type="Pfam" id="PF11617">
    <property type="entry name" value="Cu-binding_MopE"/>
    <property type="match status" value="10"/>
</dbReference>
<dbReference type="Pfam" id="PF02412">
    <property type="entry name" value="TSP_3"/>
    <property type="match status" value="1"/>
</dbReference>
<feature type="compositionally biased region" description="Polar residues" evidence="3">
    <location>
        <begin position="22"/>
        <end position="32"/>
    </location>
</feature>
<dbReference type="InterPro" id="IPR021655">
    <property type="entry name" value="Put_metal-bd"/>
</dbReference>
<dbReference type="InterPro" id="IPR006626">
    <property type="entry name" value="PbH1"/>
</dbReference>
<dbReference type="PANTHER" id="PTHR10199">
    <property type="entry name" value="THROMBOSPONDIN"/>
    <property type="match status" value="1"/>
</dbReference>
<evidence type="ECO:0000256" key="2">
    <source>
        <dbReference type="ARBA" id="ARBA00022837"/>
    </source>
</evidence>
<dbReference type="EMBL" id="SRSF01000004">
    <property type="protein sequence ID" value="THH39326.1"/>
    <property type="molecule type" value="Genomic_DNA"/>
</dbReference>
<dbReference type="OrthoDB" id="2972467at2"/>
<dbReference type="GO" id="GO:0005509">
    <property type="term" value="F:calcium ion binding"/>
    <property type="evidence" value="ECO:0007669"/>
    <property type="project" value="InterPro"/>
</dbReference>
<dbReference type="CDD" id="cd00146">
    <property type="entry name" value="PKD"/>
    <property type="match status" value="1"/>
</dbReference>
<dbReference type="Pfam" id="PF18911">
    <property type="entry name" value="PKD_4"/>
    <property type="match status" value="1"/>
</dbReference>
<dbReference type="SUPFAM" id="SSF49785">
    <property type="entry name" value="Galactose-binding domain-like"/>
    <property type="match status" value="1"/>
</dbReference>
<dbReference type="InterPro" id="IPR011050">
    <property type="entry name" value="Pectin_lyase_fold/virulence"/>
</dbReference>
<accession>A0A4S4NHY3</accession>
<evidence type="ECO:0000313" key="5">
    <source>
        <dbReference type="EMBL" id="THH39326.1"/>
    </source>
</evidence>
<dbReference type="Gene3D" id="2.60.40.10">
    <property type="entry name" value="Immunoglobulins"/>
    <property type="match status" value="1"/>
</dbReference>
<dbReference type="InterPro" id="IPR003367">
    <property type="entry name" value="Thrombospondin_3-like_rpt"/>
</dbReference>
<gene>
    <name evidence="5" type="ORF">E4021_11245</name>
</gene>
<dbReference type="InterPro" id="IPR035986">
    <property type="entry name" value="PKD_dom_sf"/>
</dbReference>
<dbReference type="InterPro" id="IPR008979">
    <property type="entry name" value="Galactose-bd-like_sf"/>
</dbReference>
<dbReference type="Gene3D" id="4.10.1080.10">
    <property type="entry name" value="TSP type-3 repeat"/>
    <property type="match status" value="1"/>
</dbReference>
<proteinExistence type="predicted"/>
<feature type="region of interest" description="Disordered" evidence="3">
    <location>
        <begin position="1"/>
        <end position="32"/>
    </location>
</feature>
<feature type="region of interest" description="Disordered" evidence="3">
    <location>
        <begin position="1303"/>
        <end position="1322"/>
    </location>
</feature>
<dbReference type="NCBIfam" id="TIGR04183">
    <property type="entry name" value="Por_Secre_tail"/>
    <property type="match status" value="1"/>
</dbReference>
<dbReference type="PROSITE" id="PS50093">
    <property type="entry name" value="PKD"/>
    <property type="match status" value="1"/>
</dbReference>
<dbReference type="Proteomes" id="UP000308528">
    <property type="component" value="Unassembled WGS sequence"/>
</dbReference>
<comment type="caution">
    <text evidence="5">The sequence shown here is derived from an EMBL/GenBank/DDBJ whole genome shotgun (WGS) entry which is preliminary data.</text>
</comment>
<dbReference type="InterPro" id="IPR022409">
    <property type="entry name" value="PKD/Chitinase_dom"/>
</dbReference>
<evidence type="ECO:0000256" key="3">
    <source>
        <dbReference type="SAM" id="MobiDB-lite"/>
    </source>
</evidence>
<dbReference type="InterPro" id="IPR039448">
    <property type="entry name" value="Beta_helix"/>
</dbReference>
<dbReference type="SUPFAM" id="SSF51126">
    <property type="entry name" value="Pectin lyase-like"/>
    <property type="match status" value="3"/>
</dbReference>
<evidence type="ECO:0000259" key="4">
    <source>
        <dbReference type="PROSITE" id="PS50093"/>
    </source>
</evidence>
<dbReference type="InterPro" id="IPR013783">
    <property type="entry name" value="Ig-like_fold"/>
</dbReference>
<dbReference type="Gene3D" id="2.60.120.260">
    <property type="entry name" value="Galactose-binding domain-like"/>
    <property type="match status" value="2"/>
</dbReference>
<dbReference type="SMART" id="SM00710">
    <property type="entry name" value="PbH1"/>
    <property type="match status" value="12"/>
</dbReference>
<keyword evidence="6" id="KW-1185">Reference proteome</keyword>
<keyword evidence="2" id="KW-0106">Calcium</keyword>
<dbReference type="GO" id="GO:0007155">
    <property type="term" value="P:cell adhesion"/>
    <property type="evidence" value="ECO:0007669"/>
    <property type="project" value="InterPro"/>
</dbReference>
<name>A0A4S4NHY3_9BACT</name>
<feature type="compositionally biased region" description="Acidic residues" evidence="3">
    <location>
        <begin position="1285"/>
        <end position="1294"/>
    </location>
</feature>